<dbReference type="STRING" id="266264.Rmet_6452"/>
<organism evidence="1 2">
    <name type="scientific">Cupriavidus metallidurans (strain ATCC 43123 / DSM 2839 / NBRC 102507 / CH34)</name>
    <name type="common">Ralstonia metallidurans</name>
    <dbReference type="NCBI Taxonomy" id="266264"/>
    <lineage>
        <taxon>Bacteria</taxon>
        <taxon>Pseudomonadati</taxon>
        <taxon>Pseudomonadota</taxon>
        <taxon>Betaproteobacteria</taxon>
        <taxon>Burkholderiales</taxon>
        <taxon>Burkholderiaceae</taxon>
        <taxon>Cupriavidus</taxon>
    </lineage>
</organism>
<proteinExistence type="predicted"/>
<protein>
    <submittedName>
        <fullName evidence="1">Uncharacterized protein</fullName>
    </submittedName>
</protein>
<dbReference type="KEGG" id="rme:Rmet_6452"/>
<dbReference type="AlphaFoldDB" id="D3DXP7"/>
<name>D3DXP7_CUPMC</name>
<evidence type="ECO:0000313" key="1">
    <source>
        <dbReference type="EMBL" id="ADC45067.1"/>
    </source>
</evidence>
<sequence length="39" mass="4257">MRLLSGAMGCEEFPGGEMMVRFLRSTEAQGTVGDFVFKA</sequence>
<reference evidence="2" key="1">
    <citation type="journal article" date="2010" name="PLoS ONE">
        <title>The complete genome sequence of Cupriavidus metallidurans strain CH34, a master survivalist in harsh and anthropogenic environments.</title>
        <authorList>
            <person name="Janssen P.J."/>
            <person name="Van Houdt R."/>
            <person name="Moors H."/>
            <person name="Monsieurs P."/>
            <person name="Morin N."/>
            <person name="Michaux A."/>
            <person name="Benotmane M.A."/>
            <person name="Leys N."/>
            <person name="Vallaeys T."/>
            <person name="Lapidus A."/>
            <person name="Monchy S."/>
            <person name="Medigue C."/>
            <person name="Taghavi S."/>
            <person name="McCorkle S."/>
            <person name="Dunn J."/>
            <person name="van der Lelie D."/>
            <person name="Mergeay M."/>
        </authorList>
    </citation>
    <scope>NUCLEOTIDE SEQUENCE [LARGE SCALE GENOMIC DNA]</scope>
    <source>
        <strain evidence="2">ATCC 43123 / DSM 2839 / NBRC 102507 / CH34</strain>
    </source>
</reference>
<dbReference type="Proteomes" id="UP000002429">
    <property type="component" value="Chromosome"/>
</dbReference>
<dbReference type="HOGENOM" id="CLU_3315842_0_0_4"/>
<keyword evidence="2" id="KW-1185">Reference proteome</keyword>
<accession>D3DXP7</accession>
<dbReference type="EMBL" id="CP000352">
    <property type="protein sequence ID" value="ADC45067.1"/>
    <property type="molecule type" value="Genomic_DNA"/>
</dbReference>
<gene>
    <name evidence="1" type="ordered locus">Rmet_6452</name>
</gene>
<evidence type="ECO:0000313" key="2">
    <source>
        <dbReference type="Proteomes" id="UP000002429"/>
    </source>
</evidence>